<dbReference type="GO" id="GO:0015085">
    <property type="term" value="F:calcium ion transmembrane transporter activity"/>
    <property type="evidence" value="ECO:0007669"/>
    <property type="project" value="TreeGrafter"/>
</dbReference>
<dbReference type="Pfam" id="PF01169">
    <property type="entry name" value="GDT1"/>
    <property type="match status" value="2"/>
</dbReference>
<organism evidence="7 8">
    <name type="scientific">Plasmodium relictum</name>
    <dbReference type="NCBI Taxonomy" id="85471"/>
    <lineage>
        <taxon>Eukaryota</taxon>
        <taxon>Sar</taxon>
        <taxon>Alveolata</taxon>
        <taxon>Apicomplexa</taxon>
        <taxon>Aconoidasida</taxon>
        <taxon>Haemosporida</taxon>
        <taxon>Plasmodiidae</taxon>
        <taxon>Plasmodium</taxon>
        <taxon>Plasmodium (Haemamoeba)</taxon>
    </lineage>
</organism>
<sequence length="207" mass="23807">MKLYISELSLIFLSVTASEIFDKTFFIVILMGLTTKSWMQVFLGSYMGLVSMTIIICLMGNHLSKYFSKITFQIISSALFFIYSLQIFFNLFKKKKKSSCEEAEEEIKKLNFKSKLFTLYPIFLKTFILTILSELGDKSQIASFMLSSTYSFSIVIFASLFAYAFCIGLAILINFLGKCSIKELYVHLFSGFFFLFASFYTIYDVLS</sequence>
<evidence type="ECO:0000256" key="6">
    <source>
        <dbReference type="RuleBase" id="RU365102"/>
    </source>
</evidence>
<feature type="transmembrane region" description="Helical" evidence="6">
    <location>
        <begin position="152"/>
        <end position="177"/>
    </location>
</feature>
<evidence type="ECO:0000313" key="8">
    <source>
        <dbReference type="Proteomes" id="UP000220158"/>
    </source>
</evidence>
<dbReference type="PANTHER" id="PTHR12608">
    <property type="entry name" value="TRANSMEMBRANE PROTEIN HTP-1 RELATED"/>
    <property type="match status" value="1"/>
</dbReference>
<dbReference type="GO" id="GO:0032468">
    <property type="term" value="P:Golgi calcium ion homeostasis"/>
    <property type="evidence" value="ECO:0007669"/>
    <property type="project" value="TreeGrafter"/>
</dbReference>
<evidence type="ECO:0000256" key="2">
    <source>
        <dbReference type="ARBA" id="ARBA00009190"/>
    </source>
</evidence>
<feature type="transmembrane region" description="Helical" evidence="6">
    <location>
        <begin position="70"/>
        <end position="92"/>
    </location>
</feature>
<accession>A0A1J1HBC3</accession>
<reference evidence="7 8" key="1">
    <citation type="submission" date="2015-04" db="EMBL/GenBank/DDBJ databases">
        <authorList>
            <consortium name="Pathogen Informatics"/>
        </authorList>
    </citation>
    <scope>NUCLEOTIDE SEQUENCE [LARGE SCALE GENOMIC DNA]</scope>
    <source>
        <strain evidence="7 8">SGS1</strain>
    </source>
</reference>
<proteinExistence type="inferred from homology"/>
<dbReference type="OrthoDB" id="442680at2759"/>
<dbReference type="EMBL" id="LN835306">
    <property type="protein sequence ID" value="CRH00864.1"/>
    <property type="molecule type" value="Genomic_DNA"/>
</dbReference>
<dbReference type="RefSeq" id="XP_028533866.1">
    <property type="nucleotide sequence ID" value="XM_028677482.1"/>
</dbReference>
<dbReference type="OMA" id="ILGHAIC"/>
<dbReference type="InterPro" id="IPR001727">
    <property type="entry name" value="GDT1-like"/>
</dbReference>
<evidence type="ECO:0000256" key="1">
    <source>
        <dbReference type="ARBA" id="ARBA00004141"/>
    </source>
</evidence>
<keyword evidence="4 6" id="KW-1133">Transmembrane helix</keyword>
<dbReference type="GeneID" id="39736988"/>
<comment type="subcellular location">
    <subcellularLocation>
        <location evidence="1 6">Membrane</location>
        <topology evidence="1 6">Multi-pass membrane protein</topology>
    </subcellularLocation>
</comment>
<keyword evidence="8" id="KW-1185">Reference proteome</keyword>
<dbReference type="GO" id="GO:0032472">
    <property type="term" value="P:Golgi calcium ion transport"/>
    <property type="evidence" value="ECO:0007669"/>
    <property type="project" value="TreeGrafter"/>
</dbReference>
<evidence type="ECO:0000256" key="4">
    <source>
        <dbReference type="ARBA" id="ARBA00022989"/>
    </source>
</evidence>
<dbReference type="KEGG" id="prel:PRELSG_1120950"/>
<evidence type="ECO:0000313" key="7">
    <source>
        <dbReference type="EMBL" id="CRH00864.1"/>
    </source>
</evidence>
<feature type="transmembrane region" description="Helical" evidence="6">
    <location>
        <begin position="112"/>
        <end position="132"/>
    </location>
</feature>
<comment type="similarity">
    <text evidence="2 6">Belongs to the GDT1 family.</text>
</comment>
<dbReference type="VEuPathDB" id="PlasmoDB:PRELSG_1120950"/>
<gene>
    <name evidence="7" type="ORF">PRELSG_1120950</name>
</gene>
<dbReference type="GO" id="GO:0016020">
    <property type="term" value="C:membrane"/>
    <property type="evidence" value="ECO:0007669"/>
    <property type="project" value="UniProtKB-SubCell"/>
</dbReference>
<feature type="transmembrane region" description="Helical" evidence="6">
    <location>
        <begin position="184"/>
        <end position="203"/>
    </location>
</feature>
<name>A0A1J1HBC3_PLARL</name>
<dbReference type="GO" id="GO:0005794">
    <property type="term" value="C:Golgi apparatus"/>
    <property type="evidence" value="ECO:0007669"/>
    <property type="project" value="TreeGrafter"/>
</dbReference>
<keyword evidence="5 6" id="KW-0472">Membrane</keyword>
<protein>
    <recommendedName>
        <fullName evidence="6">GDT1 family protein</fullName>
    </recommendedName>
</protein>
<evidence type="ECO:0000256" key="3">
    <source>
        <dbReference type="ARBA" id="ARBA00022692"/>
    </source>
</evidence>
<dbReference type="AlphaFoldDB" id="A0A1J1HBC3"/>
<keyword evidence="3 6" id="KW-0812">Transmembrane</keyword>
<dbReference type="Proteomes" id="UP000220158">
    <property type="component" value="Chromosome 11"/>
</dbReference>
<feature type="transmembrane region" description="Helical" evidence="6">
    <location>
        <begin position="12"/>
        <end position="34"/>
    </location>
</feature>
<dbReference type="GO" id="GO:0005384">
    <property type="term" value="F:manganese ion transmembrane transporter activity"/>
    <property type="evidence" value="ECO:0007669"/>
    <property type="project" value="TreeGrafter"/>
</dbReference>
<feature type="transmembrane region" description="Helical" evidence="6">
    <location>
        <begin position="41"/>
        <end position="64"/>
    </location>
</feature>
<dbReference type="PANTHER" id="PTHR12608:SF1">
    <property type="entry name" value="TRANSMEMBRANE PROTEIN 165"/>
    <property type="match status" value="1"/>
</dbReference>
<evidence type="ECO:0000256" key="5">
    <source>
        <dbReference type="ARBA" id="ARBA00023136"/>
    </source>
</evidence>